<evidence type="ECO:0000313" key="1">
    <source>
        <dbReference type="EMBL" id="OTP74450.1"/>
    </source>
</evidence>
<comment type="caution">
    <text evidence="1">The sequence shown here is derived from an EMBL/GenBank/DDBJ whole genome shotgun (WGS) entry which is preliminary data.</text>
</comment>
<dbReference type="RefSeq" id="WP_086381849.1">
    <property type="nucleotide sequence ID" value="NZ_NBTY01000085.1"/>
</dbReference>
<name>A0A242MSZ4_CABSO</name>
<proteinExistence type="predicted"/>
<organism evidence="1 2">
    <name type="scientific">Caballeronia sordidicola</name>
    <name type="common">Burkholderia sordidicola</name>
    <dbReference type="NCBI Taxonomy" id="196367"/>
    <lineage>
        <taxon>Bacteria</taxon>
        <taxon>Pseudomonadati</taxon>
        <taxon>Pseudomonadota</taxon>
        <taxon>Betaproteobacteria</taxon>
        <taxon>Burkholderiales</taxon>
        <taxon>Burkholderiaceae</taxon>
        <taxon>Caballeronia</taxon>
    </lineage>
</organism>
<dbReference type="AlphaFoldDB" id="A0A242MSZ4"/>
<reference evidence="1 2" key="1">
    <citation type="submission" date="2017-03" db="EMBL/GenBank/DDBJ databases">
        <title>Genome analysis of strain PAMC 26510.</title>
        <authorList>
            <person name="Oh H.-M."/>
            <person name="Yang J.-A."/>
        </authorList>
    </citation>
    <scope>NUCLEOTIDE SEQUENCE [LARGE SCALE GENOMIC DNA]</scope>
    <source>
        <strain evidence="1 2">PAMC 26510</strain>
    </source>
</reference>
<accession>A0A242MSZ4</accession>
<protein>
    <submittedName>
        <fullName evidence="1">Uncharacterized protein</fullName>
    </submittedName>
</protein>
<gene>
    <name evidence="1" type="ORF">PAMC26510_16550</name>
</gene>
<sequence length="96" mass="10772">MIDINMEQRRADANARALVIAGEWKDPSVKAAPKPGVLTETVRRCPVTERKIREFSGDKNVWMAPFQGPMLQQASLPIETKDKVHFYYLANGGSEV</sequence>
<evidence type="ECO:0000313" key="2">
    <source>
        <dbReference type="Proteomes" id="UP000194546"/>
    </source>
</evidence>
<dbReference type="EMBL" id="NBTY01000085">
    <property type="protein sequence ID" value="OTP74450.1"/>
    <property type="molecule type" value="Genomic_DNA"/>
</dbReference>
<dbReference type="Proteomes" id="UP000194546">
    <property type="component" value="Unassembled WGS sequence"/>
</dbReference>